<accession>A0AAW0QKM2</accession>
<sequence>MATSSTPLAVVPDSVVTDLTICVFQTVSSPVYKPDSRIWHRIEKDLNLYTSPQSAWLYVAVANKEELAAEDLLVVDISVGDPPTNPGSGRSWESRPGGIWVLRSSFSDIIDQAVTEVDVLFGIDAIDP</sequence>
<organism evidence="1 2">
    <name type="scientific">Apiospora kogelbergensis</name>
    <dbReference type="NCBI Taxonomy" id="1337665"/>
    <lineage>
        <taxon>Eukaryota</taxon>
        <taxon>Fungi</taxon>
        <taxon>Dikarya</taxon>
        <taxon>Ascomycota</taxon>
        <taxon>Pezizomycotina</taxon>
        <taxon>Sordariomycetes</taxon>
        <taxon>Xylariomycetidae</taxon>
        <taxon>Amphisphaeriales</taxon>
        <taxon>Apiosporaceae</taxon>
        <taxon>Apiospora</taxon>
    </lineage>
</organism>
<reference evidence="1 2" key="1">
    <citation type="submission" date="2023-01" db="EMBL/GenBank/DDBJ databases">
        <title>Analysis of 21 Apiospora genomes using comparative genomics revels a genus with tremendous synthesis potential of carbohydrate active enzymes and secondary metabolites.</title>
        <authorList>
            <person name="Sorensen T."/>
        </authorList>
    </citation>
    <scope>NUCLEOTIDE SEQUENCE [LARGE SCALE GENOMIC DNA]</scope>
    <source>
        <strain evidence="1 2">CBS 117206</strain>
    </source>
</reference>
<comment type="caution">
    <text evidence="1">The sequence shown here is derived from an EMBL/GenBank/DDBJ whole genome shotgun (WGS) entry which is preliminary data.</text>
</comment>
<evidence type="ECO:0000313" key="1">
    <source>
        <dbReference type="EMBL" id="KAK8106617.1"/>
    </source>
</evidence>
<name>A0AAW0QKM2_9PEZI</name>
<dbReference type="EMBL" id="JAQQWP010000008">
    <property type="protein sequence ID" value="KAK8106617.1"/>
    <property type="molecule type" value="Genomic_DNA"/>
</dbReference>
<dbReference type="AlphaFoldDB" id="A0AAW0QKM2"/>
<evidence type="ECO:0000313" key="2">
    <source>
        <dbReference type="Proteomes" id="UP001392437"/>
    </source>
</evidence>
<protein>
    <submittedName>
        <fullName evidence="1">Phosphatase DCR2</fullName>
    </submittedName>
</protein>
<proteinExistence type="predicted"/>
<keyword evidence="2" id="KW-1185">Reference proteome</keyword>
<dbReference type="Proteomes" id="UP001392437">
    <property type="component" value="Unassembled WGS sequence"/>
</dbReference>
<gene>
    <name evidence="1" type="ORF">PG999_009976</name>
</gene>